<evidence type="ECO:0000313" key="3">
    <source>
        <dbReference type="Proteomes" id="UP000288805"/>
    </source>
</evidence>
<sequence length="87" mass="9638">MERESERESVNAAVSENVMKEKGVFMPARELKIRRGLKEDEGEQSGSGEFRVPNGGPKPLYKGREGRQMGKGMEGTGEILLSVAKRE</sequence>
<protein>
    <submittedName>
        <fullName evidence="2">Uncharacterized protein</fullName>
    </submittedName>
</protein>
<accession>A0A438HCC7</accession>
<comment type="caution">
    <text evidence="2">The sequence shown here is derived from an EMBL/GenBank/DDBJ whole genome shotgun (WGS) entry which is preliminary data.</text>
</comment>
<dbReference type="Proteomes" id="UP000288805">
    <property type="component" value="Unassembled WGS sequence"/>
</dbReference>
<dbReference type="EMBL" id="QGNW01000244">
    <property type="protein sequence ID" value="RVW82128.1"/>
    <property type="molecule type" value="Genomic_DNA"/>
</dbReference>
<feature type="region of interest" description="Disordered" evidence="1">
    <location>
        <begin position="35"/>
        <end position="87"/>
    </location>
</feature>
<gene>
    <name evidence="2" type="ORF">CK203_052491</name>
</gene>
<name>A0A438HCC7_VITVI</name>
<dbReference type="AlphaFoldDB" id="A0A438HCC7"/>
<evidence type="ECO:0000256" key="1">
    <source>
        <dbReference type="SAM" id="MobiDB-lite"/>
    </source>
</evidence>
<evidence type="ECO:0000313" key="2">
    <source>
        <dbReference type="EMBL" id="RVW82128.1"/>
    </source>
</evidence>
<reference evidence="2 3" key="1">
    <citation type="journal article" date="2018" name="PLoS Genet.">
        <title>Population sequencing reveals clonal diversity and ancestral inbreeding in the grapevine cultivar Chardonnay.</title>
        <authorList>
            <person name="Roach M.J."/>
            <person name="Johnson D.L."/>
            <person name="Bohlmann J."/>
            <person name="van Vuuren H.J."/>
            <person name="Jones S.J."/>
            <person name="Pretorius I.S."/>
            <person name="Schmidt S.A."/>
            <person name="Borneman A.R."/>
        </authorList>
    </citation>
    <scope>NUCLEOTIDE SEQUENCE [LARGE SCALE GENOMIC DNA]</scope>
    <source>
        <strain evidence="3">cv. Chardonnay</strain>
        <tissue evidence="2">Leaf</tissue>
    </source>
</reference>
<proteinExistence type="predicted"/>
<organism evidence="2 3">
    <name type="scientific">Vitis vinifera</name>
    <name type="common">Grape</name>
    <dbReference type="NCBI Taxonomy" id="29760"/>
    <lineage>
        <taxon>Eukaryota</taxon>
        <taxon>Viridiplantae</taxon>
        <taxon>Streptophyta</taxon>
        <taxon>Embryophyta</taxon>
        <taxon>Tracheophyta</taxon>
        <taxon>Spermatophyta</taxon>
        <taxon>Magnoliopsida</taxon>
        <taxon>eudicotyledons</taxon>
        <taxon>Gunneridae</taxon>
        <taxon>Pentapetalae</taxon>
        <taxon>rosids</taxon>
        <taxon>Vitales</taxon>
        <taxon>Vitaceae</taxon>
        <taxon>Viteae</taxon>
        <taxon>Vitis</taxon>
    </lineage>
</organism>